<reference evidence="2" key="1">
    <citation type="submission" date="2019-07" db="EMBL/GenBank/DDBJ databases">
        <title>De Novo Assembly of kiwifruit Actinidia rufa.</title>
        <authorList>
            <person name="Sugita-Konishi S."/>
            <person name="Sato K."/>
            <person name="Mori E."/>
            <person name="Abe Y."/>
            <person name="Kisaki G."/>
            <person name="Hamano K."/>
            <person name="Suezawa K."/>
            <person name="Otani M."/>
            <person name="Fukuda T."/>
            <person name="Manabe T."/>
            <person name="Gomi K."/>
            <person name="Tabuchi M."/>
            <person name="Akimitsu K."/>
            <person name="Kataoka I."/>
        </authorList>
    </citation>
    <scope>NUCLEOTIDE SEQUENCE [LARGE SCALE GENOMIC DNA]</scope>
    <source>
        <strain evidence="2">cv. Fuchu</strain>
    </source>
</reference>
<name>A0A7J0DFI8_9ERIC</name>
<accession>A0A7J0DFI8</accession>
<comment type="caution">
    <text evidence="1">The sequence shown here is derived from an EMBL/GenBank/DDBJ whole genome shotgun (WGS) entry which is preliminary data.</text>
</comment>
<evidence type="ECO:0000313" key="2">
    <source>
        <dbReference type="Proteomes" id="UP000585474"/>
    </source>
</evidence>
<dbReference type="EMBL" id="BJWL01000209">
    <property type="protein sequence ID" value="GFS34238.1"/>
    <property type="molecule type" value="Genomic_DNA"/>
</dbReference>
<sequence>MPIFCGPVMAWWDISGTGSGKGEVRSSGQVQGGGCSGGITGTGEWVIPSFVEGVAFFNQLRHPNGLSQGARLLNLDVQAYVIPETGDKAPLQIGLGGGLFETRQGLRRILKNLLGPKRSNTALVNSSQFKGPLPLVNQRCHCRAMPSRWNDASCTRCSGAILLKSKYCSALKNPSSWVFPIEFRKGKLETGWVVAKRLVTEVVLWMVELGRLVM</sequence>
<keyword evidence="2" id="KW-1185">Reference proteome</keyword>
<dbReference type="Proteomes" id="UP000585474">
    <property type="component" value="Unassembled WGS sequence"/>
</dbReference>
<dbReference type="AlphaFoldDB" id="A0A7J0DFI8"/>
<evidence type="ECO:0000313" key="1">
    <source>
        <dbReference type="EMBL" id="GFS34238.1"/>
    </source>
</evidence>
<gene>
    <name evidence="1" type="ORF">Acr_00g0032840</name>
</gene>
<proteinExistence type="predicted"/>
<organism evidence="1 2">
    <name type="scientific">Actinidia rufa</name>
    <dbReference type="NCBI Taxonomy" id="165716"/>
    <lineage>
        <taxon>Eukaryota</taxon>
        <taxon>Viridiplantae</taxon>
        <taxon>Streptophyta</taxon>
        <taxon>Embryophyta</taxon>
        <taxon>Tracheophyta</taxon>
        <taxon>Spermatophyta</taxon>
        <taxon>Magnoliopsida</taxon>
        <taxon>eudicotyledons</taxon>
        <taxon>Gunneridae</taxon>
        <taxon>Pentapetalae</taxon>
        <taxon>asterids</taxon>
        <taxon>Ericales</taxon>
        <taxon>Actinidiaceae</taxon>
        <taxon>Actinidia</taxon>
    </lineage>
</organism>
<protein>
    <submittedName>
        <fullName evidence="1">Uncharacterized protein</fullName>
    </submittedName>
</protein>